<dbReference type="AlphaFoldDB" id="A0A7N0SXD3"/>
<dbReference type="InterPro" id="IPR004158">
    <property type="entry name" value="DUF247_pln"/>
</dbReference>
<sequence length="515" mass="59222">MHIWMVQGNFDYLIISLLQLKTAGSGSGLRGCRIAGILAMRSSEAEREVTNAELVIEIELQICHPTEDADPEMIQNETFDLVGSDVDSETERLIILDMENMKRAMPPGLTTDCCIYRVPPTMREVNEASYTPRVVSIGPFHHGRDEYASMENQKMRYLNDFVERTQKSLKNIVNIARSWEERARRCYSQSVEPNSAKFVLMLLKDGVFIVEHMLRIRRKVTKTHEDILVMKPWVSTLVKHDLILLENQLPFFVIHGLYALLPSQSGTLPGTTLENLINLIREYFSNYCDPKTEISSAEPRHLLDLIHYFLEPKKPARLNKKYRGRDEVKFPEFSATRLHQAGVKFQVSKSKCLPDIEFRIEDGTLEMPRLRIEDSSESFLRNLVAFEQCHCPYCELYIGYYILLLDKLVNTSGDVDVLEKHGVIENLIGDIETLSTTINKLGAHITLWKGEDSNYFASICNDLDLYCRVPRHEWMATCRREYCSTPWRILSIIAATILLILTMIQTINSIVAFFV</sequence>
<dbReference type="OMA" id="CHIGSAY"/>
<feature type="transmembrane region" description="Helical" evidence="1">
    <location>
        <begin position="487"/>
        <end position="514"/>
    </location>
</feature>
<reference evidence="2" key="1">
    <citation type="submission" date="2021-01" db="UniProtKB">
        <authorList>
            <consortium name="EnsemblPlants"/>
        </authorList>
    </citation>
    <scope>IDENTIFICATION</scope>
</reference>
<evidence type="ECO:0000256" key="1">
    <source>
        <dbReference type="SAM" id="Phobius"/>
    </source>
</evidence>
<dbReference type="PANTHER" id="PTHR31170:SF25">
    <property type="entry name" value="BNAA09G04570D PROTEIN"/>
    <property type="match status" value="1"/>
</dbReference>
<keyword evidence="3" id="KW-1185">Reference proteome</keyword>
<accession>A0A7N0SXD3</accession>
<organism evidence="2 3">
    <name type="scientific">Kalanchoe fedtschenkoi</name>
    <name type="common">Lavender scallops</name>
    <name type="synonym">South American air plant</name>
    <dbReference type="NCBI Taxonomy" id="63787"/>
    <lineage>
        <taxon>Eukaryota</taxon>
        <taxon>Viridiplantae</taxon>
        <taxon>Streptophyta</taxon>
        <taxon>Embryophyta</taxon>
        <taxon>Tracheophyta</taxon>
        <taxon>Spermatophyta</taxon>
        <taxon>Magnoliopsida</taxon>
        <taxon>eudicotyledons</taxon>
        <taxon>Gunneridae</taxon>
        <taxon>Pentapetalae</taxon>
        <taxon>Saxifragales</taxon>
        <taxon>Crassulaceae</taxon>
        <taxon>Kalanchoe</taxon>
    </lineage>
</organism>
<proteinExistence type="predicted"/>
<dbReference type="PANTHER" id="PTHR31170">
    <property type="entry name" value="BNAC04G53230D PROTEIN"/>
    <property type="match status" value="1"/>
</dbReference>
<keyword evidence="1" id="KW-1133">Transmembrane helix</keyword>
<evidence type="ECO:0000313" key="3">
    <source>
        <dbReference type="Proteomes" id="UP000594263"/>
    </source>
</evidence>
<dbReference type="Pfam" id="PF03140">
    <property type="entry name" value="DUF247"/>
    <property type="match status" value="1"/>
</dbReference>
<evidence type="ECO:0000313" key="2">
    <source>
        <dbReference type="EnsemblPlants" id="Kaladp0011s1151.1.v1.1"/>
    </source>
</evidence>
<protein>
    <submittedName>
        <fullName evidence="2">Uncharacterized protein</fullName>
    </submittedName>
</protein>
<dbReference type="EnsemblPlants" id="Kaladp0011s1151.1.v1.1">
    <property type="protein sequence ID" value="Kaladp0011s1151.1.v1.1"/>
    <property type="gene ID" value="Kaladp0011s1151.v1.1"/>
</dbReference>
<keyword evidence="1" id="KW-0812">Transmembrane</keyword>
<keyword evidence="1" id="KW-0472">Membrane</keyword>
<name>A0A7N0SXD3_KALFE</name>
<dbReference type="Proteomes" id="UP000594263">
    <property type="component" value="Unplaced"/>
</dbReference>
<dbReference type="Gramene" id="Kaladp0011s1151.1.v1.1">
    <property type="protein sequence ID" value="Kaladp0011s1151.1.v1.1"/>
    <property type="gene ID" value="Kaladp0011s1151.v1.1"/>
</dbReference>